<evidence type="ECO:0000256" key="5">
    <source>
        <dbReference type="ARBA" id="ARBA00022598"/>
    </source>
</evidence>
<dbReference type="InterPro" id="IPR011761">
    <property type="entry name" value="ATP-grasp"/>
</dbReference>
<feature type="binding site" evidence="14">
    <location>
        <position position="234"/>
    </location>
    <ligand>
        <name>ATP</name>
        <dbReference type="ChEBI" id="CHEBI:30616"/>
    </ligand>
</feature>
<keyword evidence="5 12" id="KW-0436">Ligase</keyword>
<dbReference type="InterPro" id="IPR001882">
    <property type="entry name" value="Biotin_BS"/>
</dbReference>
<dbReference type="Gene3D" id="3.20.20.70">
    <property type="entry name" value="Aldolase class I"/>
    <property type="match status" value="1"/>
</dbReference>
<comment type="catalytic activity">
    <reaction evidence="12">
        <text>hydrogencarbonate + pyruvate + ATP = oxaloacetate + ADP + phosphate + H(+)</text>
        <dbReference type="Rhea" id="RHEA:20844"/>
        <dbReference type="ChEBI" id="CHEBI:15361"/>
        <dbReference type="ChEBI" id="CHEBI:15378"/>
        <dbReference type="ChEBI" id="CHEBI:16452"/>
        <dbReference type="ChEBI" id="CHEBI:17544"/>
        <dbReference type="ChEBI" id="CHEBI:30616"/>
        <dbReference type="ChEBI" id="CHEBI:43474"/>
        <dbReference type="ChEBI" id="CHEBI:456216"/>
        <dbReference type="EC" id="6.4.1.1"/>
    </reaction>
</comment>
<evidence type="ECO:0000256" key="15">
    <source>
        <dbReference type="PIRSR" id="PIRSR001594-3"/>
    </source>
</evidence>
<evidence type="ECO:0000259" key="18">
    <source>
        <dbReference type="PROSITE" id="PS50975"/>
    </source>
</evidence>
<feature type="domain" description="Pyruvate carboxyltransferase" evidence="20">
    <location>
        <begin position="562"/>
        <end position="831"/>
    </location>
</feature>
<feature type="domain" description="Lipoyl-binding" evidence="17">
    <location>
        <begin position="1091"/>
        <end position="1165"/>
    </location>
</feature>
<dbReference type="GO" id="GO:0006094">
    <property type="term" value="P:gluconeogenesis"/>
    <property type="evidence" value="ECO:0007669"/>
    <property type="project" value="UniProtKB-UniPathway"/>
</dbReference>
<comment type="caution">
    <text evidence="21">The sequence shown here is derived from an EMBL/GenBank/DDBJ whole genome shotgun (WGS) entry which is preliminary data.</text>
</comment>
<feature type="domain" description="Biotin carboxylation" evidence="19">
    <location>
        <begin position="1"/>
        <end position="488"/>
    </location>
</feature>
<dbReference type="EC" id="6.4.1.1" evidence="3 12"/>
<comment type="catalytic activity">
    <reaction evidence="11">
        <text>N(6)-biotinyl-L-lysyl-[protein] + hydrogencarbonate + ATP = N(6)-carboxybiotinyl-L-lysyl-[protein] + ADP + phosphate + H(+)</text>
        <dbReference type="Rhea" id="RHEA:13501"/>
        <dbReference type="Rhea" id="RHEA-COMP:10505"/>
        <dbReference type="Rhea" id="RHEA-COMP:10506"/>
        <dbReference type="ChEBI" id="CHEBI:15378"/>
        <dbReference type="ChEBI" id="CHEBI:17544"/>
        <dbReference type="ChEBI" id="CHEBI:30616"/>
        <dbReference type="ChEBI" id="CHEBI:43474"/>
        <dbReference type="ChEBI" id="CHEBI:83144"/>
        <dbReference type="ChEBI" id="CHEBI:83145"/>
        <dbReference type="ChEBI" id="CHEBI:456216"/>
        <dbReference type="EC" id="6.3.4.14"/>
    </reaction>
    <physiologicalReaction direction="left-to-right" evidence="11">
        <dbReference type="Rhea" id="RHEA:13502"/>
    </physiologicalReaction>
</comment>
<dbReference type="PROSITE" id="PS50991">
    <property type="entry name" value="PYR_CT"/>
    <property type="match status" value="1"/>
</dbReference>
<dbReference type="InterPro" id="IPR005479">
    <property type="entry name" value="CPAse_ATP-bd"/>
</dbReference>
<dbReference type="EMBL" id="JABBNB010000006">
    <property type="protein sequence ID" value="NMO01105.1"/>
    <property type="molecule type" value="Genomic_DNA"/>
</dbReference>
<dbReference type="Pfam" id="PF00289">
    <property type="entry name" value="Biotin_carb_N"/>
    <property type="match status" value="1"/>
</dbReference>
<accession>A0A848KW55</accession>
<name>A0A848KW55_9ACTN</name>
<dbReference type="InterPro" id="IPR013785">
    <property type="entry name" value="Aldolase_TIM"/>
</dbReference>
<dbReference type="AlphaFoldDB" id="A0A848KW55"/>
<keyword evidence="21" id="KW-0670">Pyruvate</keyword>
<evidence type="ECO:0000256" key="16">
    <source>
        <dbReference type="PIRSR" id="PIRSR001594-4"/>
    </source>
</evidence>
<comment type="cofactor">
    <cofactor evidence="1 12">
        <name>biotin</name>
        <dbReference type="ChEBI" id="CHEBI:57586"/>
    </cofactor>
</comment>
<dbReference type="CDD" id="cd06850">
    <property type="entry name" value="biotinyl_domain"/>
    <property type="match status" value="1"/>
</dbReference>
<dbReference type="NCBIfam" id="NF009554">
    <property type="entry name" value="PRK12999.1"/>
    <property type="match status" value="1"/>
</dbReference>
<keyword evidence="4" id="KW-0312">Gluconeogenesis</keyword>
<feature type="active site" evidence="13">
    <location>
        <position position="331"/>
    </location>
</feature>
<dbReference type="Gene3D" id="3.30.470.20">
    <property type="entry name" value="ATP-grasp fold, B domain"/>
    <property type="match status" value="2"/>
</dbReference>
<dbReference type="UniPathway" id="UPA00138"/>
<comment type="pathway">
    <text evidence="2">Carbohydrate biosynthesis; gluconeogenesis.</text>
</comment>
<evidence type="ECO:0000256" key="7">
    <source>
        <dbReference type="ARBA" id="ARBA00022741"/>
    </source>
</evidence>
<gene>
    <name evidence="21" type="ORF">HH308_07730</name>
</gene>
<dbReference type="RefSeq" id="WP_170193696.1">
    <property type="nucleotide sequence ID" value="NZ_JABBNB010000006.1"/>
</dbReference>
<evidence type="ECO:0000256" key="6">
    <source>
        <dbReference type="ARBA" id="ARBA00022723"/>
    </source>
</evidence>
<evidence type="ECO:0000256" key="12">
    <source>
        <dbReference type="PIRNR" id="PIRNR001594"/>
    </source>
</evidence>
<feature type="binding site" evidence="15">
    <location>
        <position position="571"/>
    </location>
    <ligand>
        <name>Mn(2+)</name>
        <dbReference type="ChEBI" id="CHEBI:29035"/>
    </ligand>
</feature>
<dbReference type="InterPro" id="IPR005481">
    <property type="entry name" value="BC-like_N"/>
</dbReference>
<dbReference type="FunFam" id="3.20.20.70:FF:000120">
    <property type="entry name" value="Pyruvate carboxylase"/>
    <property type="match status" value="1"/>
</dbReference>
<feature type="modified residue" description="N6-biotinyllysine" evidence="16">
    <location>
        <position position="1131"/>
    </location>
</feature>
<dbReference type="GO" id="GO:0046872">
    <property type="term" value="F:metal ion binding"/>
    <property type="evidence" value="ECO:0007669"/>
    <property type="project" value="UniProtKB-KW"/>
</dbReference>
<evidence type="ECO:0000256" key="13">
    <source>
        <dbReference type="PIRSR" id="PIRSR001594-1"/>
    </source>
</evidence>
<dbReference type="GO" id="GO:0005737">
    <property type="term" value="C:cytoplasm"/>
    <property type="evidence" value="ECO:0007669"/>
    <property type="project" value="TreeGrafter"/>
</dbReference>
<dbReference type="GO" id="GO:0004736">
    <property type="term" value="F:pyruvate carboxylase activity"/>
    <property type="evidence" value="ECO:0007669"/>
    <property type="project" value="UniProtKB-EC"/>
</dbReference>
<keyword evidence="7 12" id="KW-0547">Nucleotide-binding</keyword>
<dbReference type="Pfam" id="PF02436">
    <property type="entry name" value="PYC_OADA"/>
    <property type="match status" value="1"/>
</dbReference>
<feature type="binding site" evidence="14">
    <location>
        <position position="199"/>
    </location>
    <ligand>
        <name>ATP</name>
        <dbReference type="ChEBI" id="CHEBI:30616"/>
    </ligand>
</feature>
<evidence type="ECO:0000313" key="22">
    <source>
        <dbReference type="Proteomes" id="UP000550729"/>
    </source>
</evidence>
<dbReference type="PROSITE" id="PS50975">
    <property type="entry name" value="ATP_GRASP"/>
    <property type="match status" value="1"/>
</dbReference>
<dbReference type="Proteomes" id="UP000550729">
    <property type="component" value="Unassembled WGS sequence"/>
</dbReference>
<feature type="binding site" evidence="14">
    <location>
        <position position="905"/>
    </location>
    <ligand>
        <name>substrate</name>
    </ligand>
</feature>
<evidence type="ECO:0000259" key="17">
    <source>
        <dbReference type="PROSITE" id="PS50968"/>
    </source>
</evidence>
<feature type="binding site" evidence="14">
    <location>
        <position position="643"/>
    </location>
    <ligand>
        <name>substrate</name>
    </ligand>
</feature>
<dbReference type="GO" id="GO:0005524">
    <property type="term" value="F:ATP binding"/>
    <property type="evidence" value="ECO:0007669"/>
    <property type="project" value="UniProtKB-UniRule"/>
</dbReference>
<feature type="binding site" description="via carbamate group" evidence="15">
    <location>
        <position position="741"/>
    </location>
    <ligand>
        <name>Mn(2+)</name>
        <dbReference type="ChEBI" id="CHEBI:29035"/>
    </ligand>
</feature>
<dbReference type="InterPro" id="IPR011764">
    <property type="entry name" value="Biotin_carboxylation_dom"/>
</dbReference>
<dbReference type="GO" id="GO:0004075">
    <property type="term" value="F:biotin carboxylase activity"/>
    <property type="evidence" value="ECO:0007669"/>
    <property type="project" value="UniProtKB-EC"/>
</dbReference>
<evidence type="ECO:0000256" key="4">
    <source>
        <dbReference type="ARBA" id="ARBA00022432"/>
    </source>
</evidence>
<dbReference type="SUPFAM" id="SSF51569">
    <property type="entry name" value="Aldolase"/>
    <property type="match status" value="1"/>
</dbReference>
<dbReference type="InterPro" id="IPR016185">
    <property type="entry name" value="PreATP-grasp_dom_sf"/>
</dbReference>
<dbReference type="InterPro" id="IPR005930">
    <property type="entry name" value="Pyruv_COase"/>
</dbReference>
<dbReference type="PROSITE" id="PS00188">
    <property type="entry name" value="BIOTIN"/>
    <property type="match status" value="1"/>
</dbReference>
<evidence type="ECO:0000256" key="10">
    <source>
        <dbReference type="ARBA" id="ARBA00023268"/>
    </source>
</evidence>
<evidence type="ECO:0000313" key="21">
    <source>
        <dbReference type="EMBL" id="NMO01105.1"/>
    </source>
</evidence>
<feature type="binding site" evidence="15">
    <location>
        <position position="772"/>
    </location>
    <ligand>
        <name>Mn(2+)</name>
        <dbReference type="ChEBI" id="CHEBI:29035"/>
    </ligand>
</feature>
<dbReference type="Pfam" id="PF00682">
    <property type="entry name" value="HMGL-like"/>
    <property type="match status" value="1"/>
</dbReference>
<dbReference type="Pfam" id="PF02785">
    <property type="entry name" value="Biotin_carb_C"/>
    <property type="match status" value="1"/>
</dbReference>
<dbReference type="SUPFAM" id="SSF52440">
    <property type="entry name" value="PreATP-grasp domain"/>
    <property type="match status" value="1"/>
</dbReference>
<feature type="modified residue" description="N6-carboxylysine" evidence="16">
    <location>
        <position position="741"/>
    </location>
</feature>
<dbReference type="PROSITE" id="PS00867">
    <property type="entry name" value="CPSASE_2"/>
    <property type="match status" value="1"/>
</dbReference>
<dbReference type="SUPFAM" id="SSF89000">
    <property type="entry name" value="post-HMGL domain-like"/>
    <property type="match status" value="1"/>
</dbReference>
<evidence type="ECO:0000256" key="11">
    <source>
        <dbReference type="ARBA" id="ARBA00048501"/>
    </source>
</evidence>
<evidence type="ECO:0000256" key="14">
    <source>
        <dbReference type="PIRSR" id="PIRSR001594-2"/>
    </source>
</evidence>
<keyword evidence="10" id="KW-0511">Multifunctional enzyme</keyword>
<keyword evidence="6 15" id="KW-0479">Metal-binding</keyword>
<dbReference type="InterPro" id="IPR003379">
    <property type="entry name" value="Carboxylase_cons_dom"/>
</dbReference>
<evidence type="ECO:0000256" key="1">
    <source>
        <dbReference type="ARBA" id="ARBA00001953"/>
    </source>
</evidence>
<sequence>MRKVLVANRSEIAVRAFRACYELGLSTVAVYPYEDRNALHRNSADEAYQIGEPGHPVRAYLDIPAIIDVARRAGADAIYPGYGFLSENPDLARACADAGLTFVGPPASVLELTGNKSRAIAAASAAGVPVLASTDPGTDIDALIAAAEGMHYPLFVKAVAGGGGRGMRLVDDPAQLRAALEAASREAASAFGDGTVFIEQAVTSPRHIEVQILADQSGDVVHLYERDCSVQRRHQKVVEIAPAPNLDPALRDSMCADAVAFARSIGYCGAGTVEFLLGPDGASGATGDVTGASGATGDVTGASGATGDVTGASGATGDVTGRYVFIEMNPRIQVEHTVTEEVTDIDLVAAQLRIAAGATLAELGISQDSITLRGSAVQCRVTTEDPADDFRPDTGRITAYRAPGGAGVRLDGGTNLGAEVTGFFDSMLVKVTCRGRHHGAAFARARRALAEFRIRGVATNVGFLQALLAHPEFNSGGVTTSFIADHPELLDAHVSSDRATRMLNYLADVTVNRPHGLPDRVVRPREKLTGLQLSEPSPGSRDDLLRLGPKAFAAQLRSQSAVGVTDTTFRDAHQSLLATRVRTSGLTAVAPYVASMTPQLWSVECWGGATFDVALRFCHEDPWERLEKLREAIPNICLQMLLRGKNTVGYTPYPTEVTDAFIAEATRTGVDVFRIFDALNSVDAMRPAIDAVVAQGSAVAEVAMSYTGDLSNPAEDLYTLDYYLRLAEQIVDAGAHVLAIKDMAGLLRPAAASTLVTALRSNFDLPVHLHTHDTAGGQVATYLAAVQAGVDAVDGASAPLAGSTSQPALSAIVAALAGTEKDTGLDLDAVCALEPYWELLRKVYAPFESGHGSPTGRVYRHEIPGGQLSNLYQQAASLGLADQFERVEDAYAGADRILGRLIKVTPSSKVVGDLALTLVAKGASADEFAANPSSFDIPDSVIGFFRGELGEPAGGWVEPLRTEVLRGRAPAVPPTDLTAADREALGQSGAGRRDALNRLLFPGPTAELAEHRRLYGDTSVLSANLFLYGLRSGREERVPLEPGVDLLIGLEAISDADERGIRTVMCKLNGQLRPVAVRDRSFDVTAEKVRRADPDDPTHLGAPFGGVVVLSVEVGDDVAAGDPVGTIEAMKMESTITAPRSGVIATLPLGKSAQVDGGDLIVEFG</sequence>
<dbReference type="InterPro" id="IPR000891">
    <property type="entry name" value="PYR_CT"/>
</dbReference>
<dbReference type="PANTHER" id="PTHR43778">
    <property type="entry name" value="PYRUVATE CARBOXYLASE"/>
    <property type="match status" value="1"/>
</dbReference>
<proteinExistence type="predicted"/>
<dbReference type="InterPro" id="IPR000089">
    <property type="entry name" value="Biotin_lipoyl"/>
</dbReference>
<dbReference type="SUPFAM" id="SSF56059">
    <property type="entry name" value="Glutathione synthetase ATP-binding domain-like"/>
    <property type="match status" value="1"/>
</dbReference>
<keyword evidence="9 12" id="KW-0092">Biotin</keyword>
<evidence type="ECO:0000259" key="19">
    <source>
        <dbReference type="PROSITE" id="PS50979"/>
    </source>
</evidence>
<dbReference type="SUPFAM" id="SSF51246">
    <property type="entry name" value="Rudiment single hybrid motif"/>
    <property type="match status" value="1"/>
</dbReference>
<dbReference type="PIRSF" id="PIRSF001594">
    <property type="entry name" value="Pyruv_carbox"/>
    <property type="match status" value="1"/>
</dbReference>
<evidence type="ECO:0000256" key="2">
    <source>
        <dbReference type="ARBA" id="ARBA00004742"/>
    </source>
</evidence>
<dbReference type="CDD" id="cd07937">
    <property type="entry name" value="DRE_TIM_PC_TC_5S"/>
    <property type="match status" value="1"/>
</dbReference>
<dbReference type="NCBIfam" id="NF006761">
    <property type="entry name" value="PRK09282.1"/>
    <property type="match status" value="1"/>
</dbReference>
<organism evidence="21 22">
    <name type="scientific">Gordonia asplenii</name>
    <dbReference type="NCBI Taxonomy" id="2725283"/>
    <lineage>
        <taxon>Bacteria</taxon>
        <taxon>Bacillati</taxon>
        <taxon>Actinomycetota</taxon>
        <taxon>Actinomycetes</taxon>
        <taxon>Mycobacteriales</taxon>
        <taxon>Gordoniaceae</taxon>
        <taxon>Gordonia</taxon>
    </lineage>
</organism>
<dbReference type="InterPro" id="IPR055268">
    <property type="entry name" value="PCB-like"/>
</dbReference>
<dbReference type="Pfam" id="PF00364">
    <property type="entry name" value="Biotin_lipoyl"/>
    <property type="match status" value="1"/>
</dbReference>
<evidence type="ECO:0000256" key="8">
    <source>
        <dbReference type="ARBA" id="ARBA00022840"/>
    </source>
</evidence>
<dbReference type="PROSITE" id="PS50968">
    <property type="entry name" value="BIOTINYL_LIPOYL"/>
    <property type="match status" value="1"/>
</dbReference>
<dbReference type="InterPro" id="IPR011054">
    <property type="entry name" value="Rudment_hybrid_motif"/>
</dbReference>
<keyword evidence="8 12" id="KW-0067">ATP-binding</keyword>
<protein>
    <recommendedName>
        <fullName evidence="3 12">Pyruvate carboxylase</fullName>
        <ecNumber evidence="3 12">6.4.1.1</ecNumber>
    </recommendedName>
</protein>
<dbReference type="Gene3D" id="2.40.50.100">
    <property type="match status" value="1"/>
</dbReference>
<feature type="domain" description="ATP-grasp" evidence="18">
    <location>
        <begin position="120"/>
        <end position="356"/>
    </location>
</feature>
<comment type="function">
    <text evidence="12">Catalyzes a 2-step reaction, involving the ATP-dependent carboxylation of the covalently attached biotin in the first step and the transfer of the carboxyl group to pyruvate in the second.</text>
</comment>
<dbReference type="PANTHER" id="PTHR43778:SF2">
    <property type="entry name" value="PYRUVATE CARBOXYLASE, MITOCHONDRIAL"/>
    <property type="match status" value="1"/>
</dbReference>
<dbReference type="Gene3D" id="3.10.600.10">
    <property type="entry name" value="pyruvate carboxylase f1077a mutant domain"/>
    <property type="match status" value="1"/>
</dbReference>
<dbReference type="Pfam" id="PF02786">
    <property type="entry name" value="CPSase_L_D2"/>
    <property type="match status" value="2"/>
</dbReference>
<dbReference type="PROSITE" id="PS50979">
    <property type="entry name" value="BC"/>
    <property type="match status" value="1"/>
</dbReference>
<dbReference type="SMART" id="SM00878">
    <property type="entry name" value="Biotin_carb_C"/>
    <property type="match status" value="1"/>
</dbReference>
<evidence type="ECO:0000256" key="9">
    <source>
        <dbReference type="ARBA" id="ARBA00023267"/>
    </source>
</evidence>
<reference evidence="21 22" key="1">
    <citation type="submission" date="2020-04" db="EMBL/GenBank/DDBJ databases">
        <title>Gordonia sp. nov. TBRC 11910.</title>
        <authorList>
            <person name="Suriyachadkun C."/>
        </authorList>
    </citation>
    <scope>NUCLEOTIDE SEQUENCE [LARGE SCALE GENOMIC DNA]</scope>
    <source>
        <strain evidence="21 22">TBRC 11910</strain>
    </source>
</reference>
<evidence type="ECO:0000256" key="3">
    <source>
        <dbReference type="ARBA" id="ARBA00013057"/>
    </source>
</evidence>
<feature type="binding site" evidence="14">
    <location>
        <position position="116"/>
    </location>
    <ligand>
        <name>ATP</name>
        <dbReference type="ChEBI" id="CHEBI:30616"/>
    </ligand>
</feature>
<feature type="binding site" evidence="15">
    <location>
        <position position="770"/>
    </location>
    <ligand>
        <name>Mn(2+)</name>
        <dbReference type="ChEBI" id="CHEBI:29035"/>
    </ligand>
</feature>
<keyword evidence="22" id="KW-1185">Reference proteome</keyword>
<evidence type="ECO:0000259" key="20">
    <source>
        <dbReference type="PROSITE" id="PS50991"/>
    </source>
</evidence>
<dbReference type="InterPro" id="IPR005482">
    <property type="entry name" value="Biotin_COase_C"/>
</dbReference>
<dbReference type="SUPFAM" id="SSF51230">
    <property type="entry name" value="Single hybrid motif"/>
    <property type="match status" value="1"/>
</dbReference>
<dbReference type="InterPro" id="IPR011053">
    <property type="entry name" value="Single_hybrid_motif"/>
</dbReference>